<protein>
    <submittedName>
        <fullName evidence="2">Uncharacterized protein</fullName>
    </submittedName>
</protein>
<feature type="region of interest" description="Disordered" evidence="1">
    <location>
        <begin position="111"/>
        <end position="156"/>
    </location>
</feature>
<dbReference type="Proteomes" id="UP000654471">
    <property type="component" value="Unassembled WGS sequence"/>
</dbReference>
<evidence type="ECO:0000313" key="3">
    <source>
        <dbReference type="Proteomes" id="UP000654471"/>
    </source>
</evidence>
<evidence type="ECO:0000256" key="1">
    <source>
        <dbReference type="SAM" id="MobiDB-lite"/>
    </source>
</evidence>
<comment type="caution">
    <text evidence="2">The sequence shown here is derived from an EMBL/GenBank/DDBJ whole genome shotgun (WGS) entry which is preliminary data.</text>
</comment>
<accession>A0ABQ2VJZ2</accession>
<reference evidence="3" key="1">
    <citation type="journal article" date="2019" name="Int. J. Syst. Evol. Microbiol.">
        <title>The Global Catalogue of Microorganisms (GCM) 10K type strain sequencing project: providing services to taxonomists for standard genome sequencing and annotation.</title>
        <authorList>
            <consortium name="The Broad Institute Genomics Platform"/>
            <consortium name="The Broad Institute Genome Sequencing Center for Infectious Disease"/>
            <person name="Wu L."/>
            <person name="Ma J."/>
        </authorList>
    </citation>
    <scope>NUCLEOTIDE SEQUENCE [LARGE SCALE GENOMIC DNA]</scope>
    <source>
        <strain evidence="3">JCM 3399</strain>
    </source>
</reference>
<dbReference type="EMBL" id="BMRP01000039">
    <property type="protein sequence ID" value="GGU91823.1"/>
    <property type="molecule type" value="Genomic_DNA"/>
</dbReference>
<dbReference type="RefSeq" id="WP_189306646.1">
    <property type="nucleotide sequence ID" value="NZ_BMRP01000039.1"/>
</dbReference>
<keyword evidence="3" id="KW-1185">Reference proteome</keyword>
<sequence>MPESAARDDVREATGDEIRIRITGTNNPHQDIEDLKAWLEREPWLAQRRHDWDRRPRPADERAPQAAGDAPDLHDMAVGVDDLVLVVVGAVVTEITKSLGIALREWLRRRKEAREEGEQPRVSVGTGAGLRQIDGAGPGRPDPASPADEGGSTGED</sequence>
<feature type="compositionally biased region" description="Basic and acidic residues" evidence="1">
    <location>
        <begin position="47"/>
        <end position="63"/>
    </location>
</feature>
<organism evidence="2 3">
    <name type="scientific">Streptomyces albospinus</name>
    <dbReference type="NCBI Taxonomy" id="285515"/>
    <lineage>
        <taxon>Bacteria</taxon>
        <taxon>Bacillati</taxon>
        <taxon>Actinomycetota</taxon>
        <taxon>Actinomycetes</taxon>
        <taxon>Kitasatosporales</taxon>
        <taxon>Streptomycetaceae</taxon>
        <taxon>Streptomyces</taxon>
    </lineage>
</organism>
<name>A0ABQ2VJZ2_9ACTN</name>
<evidence type="ECO:0000313" key="2">
    <source>
        <dbReference type="EMBL" id="GGU91823.1"/>
    </source>
</evidence>
<proteinExistence type="predicted"/>
<gene>
    <name evidence="2" type="ORF">GCM10010211_68190</name>
</gene>
<feature type="region of interest" description="Disordered" evidence="1">
    <location>
        <begin position="47"/>
        <end position="73"/>
    </location>
</feature>